<dbReference type="InterPro" id="IPR051906">
    <property type="entry name" value="TolC-like"/>
</dbReference>
<dbReference type="Proteomes" id="UP001516061">
    <property type="component" value="Unassembled WGS sequence"/>
</dbReference>
<sequence length="498" mass="55241">MLPFTRRSVCAGALGLGLGGCRVMPQPLDPQSHGEALKKALDEVIAGEEPVRGPIGLYEAMARSIKYNLDHRIEILDEILRARELDLKGYDQLPQLVATTTAAMRSNDAGGRSRSLLTGLESADGSTSTEKRTLASDLTLSWDVLDFGLSYVRARQGADETLISLERRRKVINRIIEDVRTAYWRAVSADRTLSRLGNVNALAIQAVRESQSLEERRVVAPLQALGFQRDLLQIQADVAKLQRELVLAKRQLAALMNLLPEKDYTLVLPDRTESVPELPGSTTEMIRTALQLRPELREGAYRIRISEHELDAILVQNLPSVRGALGLNADGNRYLENGSWISTSARASWNLLNVFRYPAVKRTVQAQGDVLRQRQLALTMAVLTQVGVARVRFTQVGRELALARRQQLVQERILAMTRAGAEARTISRQQLVREEMAAVLAEIRFDLAYADMQNAYANLYASIGADTITPEITGREDVGTLAAALEKLWRSRASDVLD</sequence>
<evidence type="ECO:0000313" key="9">
    <source>
        <dbReference type="Proteomes" id="UP001516061"/>
    </source>
</evidence>
<name>A0ABX2G701_9BURK</name>
<feature type="region of interest" description="Disordered" evidence="7">
    <location>
        <begin position="107"/>
        <end position="128"/>
    </location>
</feature>
<comment type="caution">
    <text evidence="8">The sequence shown here is derived from an EMBL/GenBank/DDBJ whole genome shotgun (WGS) entry which is preliminary data.</text>
</comment>
<keyword evidence="6" id="KW-0175">Coiled coil</keyword>
<proteinExistence type="predicted"/>
<organism evidence="8 9">
    <name type="scientific">Sphaerotilus uruguayifluvii</name>
    <dbReference type="NCBI Taxonomy" id="2735897"/>
    <lineage>
        <taxon>Bacteria</taxon>
        <taxon>Pseudomonadati</taxon>
        <taxon>Pseudomonadota</taxon>
        <taxon>Betaproteobacteria</taxon>
        <taxon>Burkholderiales</taxon>
        <taxon>Sphaerotilaceae</taxon>
        <taxon>Sphaerotilus</taxon>
    </lineage>
</organism>
<keyword evidence="3" id="KW-0812">Transmembrane</keyword>
<protein>
    <submittedName>
        <fullName evidence="8">Outer membrane protein TolC</fullName>
    </submittedName>
</protein>
<evidence type="ECO:0000256" key="3">
    <source>
        <dbReference type="ARBA" id="ARBA00022692"/>
    </source>
</evidence>
<keyword evidence="4" id="KW-0472">Membrane</keyword>
<dbReference type="SUPFAM" id="SSF56954">
    <property type="entry name" value="Outer membrane efflux proteins (OEP)"/>
    <property type="match status" value="1"/>
</dbReference>
<feature type="coiled-coil region" evidence="6">
    <location>
        <begin position="231"/>
        <end position="258"/>
    </location>
</feature>
<evidence type="ECO:0000256" key="2">
    <source>
        <dbReference type="ARBA" id="ARBA00022452"/>
    </source>
</evidence>
<dbReference type="EMBL" id="JABSNM010000023">
    <property type="protein sequence ID" value="NRT58098.1"/>
    <property type="molecule type" value="Genomic_DNA"/>
</dbReference>
<keyword evidence="9" id="KW-1185">Reference proteome</keyword>
<gene>
    <name evidence="8" type="ORF">HNQ01_003864</name>
</gene>
<dbReference type="PROSITE" id="PS51257">
    <property type="entry name" value="PROKAR_LIPOPROTEIN"/>
    <property type="match status" value="1"/>
</dbReference>
<keyword evidence="2" id="KW-1134">Transmembrane beta strand</keyword>
<evidence type="ECO:0000313" key="8">
    <source>
        <dbReference type="EMBL" id="NRT58098.1"/>
    </source>
</evidence>
<evidence type="ECO:0000256" key="7">
    <source>
        <dbReference type="SAM" id="MobiDB-lite"/>
    </source>
</evidence>
<dbReference type="PANTHER" id="PTHR30026:SF21">
    <property type="entry name" value="SLR1270 PROTEIN"/>
    <property type="match status" value="1"/>
</dbReference>
<evidence type="ECO:0000256" key="6">
    <source>
        <dbReference type="SAM" id="Coils"/>
    </source>
</evidence>
<dbReference type="PANTHER" id="PTHR30026">
    <property type="entry name" value="OUTER MEMBRANE PROTEIN TOLC"/>
    <property type="match status" value="1"/>
</dbReference>
<accession>A0ABX2G701</accession>
<keyword evidence="5" id="KW-0998">Cell outer membrane</keyword>
<dbReference type="RefSeq" id="WP_173807120.1">
    <property type="nucleotide sequence ID" value="NZ_JABSNM010000023.1"/>
</dbReference>
<comment type="subcellular location">
    <subcellularLocation>
        <location evidence="1">Cell outer membrane</location>
    </subcellularLocation>
</comment>
<evidence type="ECO:0000256" key="4">
    <source>
        <dbReference type="ARBA" id="ARBA00023136"/>
    </source>
</evidence>
<evidence type="ECO:0000256" key="5">
    <source>
        <dbReference type="ARBA" id="ARBA00023237"/>
    </source>
</evidence>
<reference evidence="8 9" key="1">
    <citation type="submission" date="2020-05" db="EMBL/GenBank/DDBJ databases">
        <title>Genomic Encyclopedia of Type Strains, Phase IV (KMG-V): Genome sequencing to study the core and pangenomes of soil and plant-associated prokaryotes.</title>
        <authorList>
            <person name="Whitman W."/>
        </authorList>
    </citation>
    <scope>NUCLEOTIDE SEQUENCE [LARGE SCALE GENOMIC DNA]</scope>
    <source>
        <strain evidence="8 9">C29</strain>
    </source>
</reference>
<dbReference type="Gene3D" id="1.20.1600.10">
    <property type="entry name" value="Outer membrane efflux proteins (OEP)"/>
    <property type="match status" value="1"/>
</dbReference>
<evidence type="ECO:0000256" key="1">
    <source>
        <dbReference type="ARBA" id="ARBA00004442"/>
    </source>
</evidence>